<evidence type="ECO:0000313" key="2">
    <source>
        <dbReference type="EMBL" id="SPW33651.1"/>
    </source>
</evidence>
<evidence type="ECO:0000256" key="1">
    <source>
        <dbReference type="SAM" id="MobiDB-lite"/>
    </source>
</evidence>
<accession>A0A8B4HAN7</accession>
<dbReference type="EMBL" id="UARK01000034">
    <property type="protein sequence ID" value="SPW33651.1"/>
    <property type="molecule type" value="Genomic_DNA"/>
</dbReference>
<gene>
    <name evidence="2" type="ORF">NCTC10254_02433</name>
</gene>
<dbReference type="Proteomes" id="UP000249886">
    <property type="component" value="Unassembled WGS sequence"/>
</dbReference>
<feature type="compositionally biased region" description="Polar residues" evidence="1">
    <location>
        <begin position="64"/>
        <end position="75"/>
    </location>
</feature>
<dbReference type="AlphaFoldDB" id="A0A8B4HAN7"/>
<name>A0A8B4HAN7_9CORY</name>
<feature type="region of interest" description="Disordered" evidence="1">
    <location>
        <begin position="59"/>
        <end position="83"/>
    </location>
</feature>
<feature type="region of interest" description="Disordered" evidence="1">
    <location>
        <begin position="1"/>
        <end position="39"/>
    </location>
</feature>
<sequence length="83" mass="9491">MDRQDPTESTEQAEPTDPIDNTDPLEPIDNMDLSDQRLRKESVEPIDHLLLLLTCLSLPPDYSMQDTHPSTSVPSRATWRSRM</sequence>
<proteinExistence type="predicted"/>
<protein>
    <submittedName>
        <fullName evidence="2">Uncharacterized protein</fullName>
    </submittedName>
</protein>
<organism evidence="2 3">
    <name type="scientific">Corynebacterium matruchotii</name>
    <dbReference type="NCBI Taxonomy" id="43768"/>
    <lineage>
        <taxon>Bacteria</taxon>
        <taxon>Bacillati</taxon>
        <taxon>Actinomycetota</taxon>
        <taxon>Actinomycetes</taxon>
        <taxon>Mycobacteriales</taxon>
        <taxon>Corynebacteriaceae</taxon>
        <taxon>Corynebacterium</taxon>
    </lineage>
</organism>
<comment type="caution">
    <text evidence="2">The sequence shown here is derived from an EMBL/GenBank/DDBJ whole genome shotgun (WGS) entry which is preliminary data.</text>
</comment>
<evidence type="ECO:0000313" key="3">
    <source>
        <dbReference type="Proteomes" id="UP000249886"/>
    </source>
</evidence>
<reference evidence="2 3" key="1">
    <citation type="submission" date="2018-06" db="EMBL/GenBank/DDBJ databases">
        <authorList>
            <consortium name="Pathogen Informatics"/>
            <person name="Doyle S."/>
        </authorList>
    </citation>
    <scope>NUCLEOTIDE SEQUENCE [LARGE SCALE GENOMIC DNA]</scope>
    <source>
        <strain evidence="2 3">NCTC10254</strain>
    </source>
</reference>